<dbReference type="PANTHER" id="PTHR34448:SF3">
    <property type="entry name" value="AMINOPEPTIDASE AMPS"/>
    <property type="match status" value="1"/>
</dbReference>
<evidence type="ECO:0000256" key="2">
    <source>
        <dbReference type="ARBA" id="ARBA00001946"/>
    </source>
</evidence>
<evidence type="ECO:0000256" key="5">
    <source>
        <dbReference type="ARBA" id="ARBA00022438"/>
    </source>
</evidence>
<evidence type="ECO:0000256" key="8">
    <source>
        <dbReference type="ARBA" id="ARBA00022801"/>
    </source>
</evidence>
<evidence type="ECO:0000313" key="11">
    <source>
        <dbReference type="Proteomes" id="UP000831880"/>
    </source>
</evidence>
<dbReference type="InterPro" id="IPR000787">
    <property type="entry name" value="Peptidase_M29"/>
</dbReference>
<dbReference type="EMBL" id="CP095074">
    <property type="protein sequence ID" value="UOQ95049.1"/>
    <property type="molecule type" value="Genomic_DNA"/>
</dbReference>
<comment type="similarity">
    <text evidence="4">Belongs to the peptidase M29 family.</text>
</comment>
<dbReference type="Proteomes" id="UP000831880">
    <property type="component" value="Chromosome"/>
</dbReference>
<name>A0ABY4H3W5_9BACI</name>
<evidence type="ECO:0000256" key="9">
    <source>
        <dbReference type="ARBA" id="ARBA00023049"/>
    </source>
</evidence>
<sequence>MTTHKKKLENYAELALKKGVNLQHGQGLIINAPIEAADLVRIISAKAYGKGAKNVHVEWNDEMLSYMKMKNAPMKVLETFPKWKAEGLEEMVKGGYSLLTVYGPNPDLLKGIDSGRIAKANKASAEALTEYRNYIMNDKTTWSIIAYPQTAWAEKVFPDLNSEAAQSKLWEQIFKITRIDQEDPIQAWEKHNESLRQAREYLNKKQYKKLHYKATGTDLSIELPENHIWHGGSATSEKGVEFNPNMPTEEVFTMPHKFGVQGKVSSTKPLSYGGNLIENFTLTFKDGKVVDYKAEAGQETLKHLLESDEGSARLGEVALVPNESPISQSGHIFFNTLYDENASCHLALGKAYPTNIEKGPSMSKDEMDKYGVNDSLVHEDFMMGSAEMDIDGETQDGSYEPIFRKGSWAIEFES</sequence>
<gene>
    <name evidence="10" type="ORF">MUO14_09025</name>
</gene>
<evidence type="ECO:0000313" key="10">
    <source>
        <dbReference type="EMBL" id="UOQ95049.1"/>
    </source>
</evidence>
<dbReference type="RefSeq" id="WP_244754904.1">
    <property type="nucleotide sequence ID" value="NZ_CP095074.1"/>
</dbReference>
<organism evidence="10 11">
    <name type="scientific">Halobacillus shinanisalinarum</name>
    <dbReference type="NCBI Taxonomy" id="2932258"/>
    <lineage>
        <taxon>Bacteria</taxon>
        <taxon>Bacillati</taxon>
        <taxon>Bacillota</taxon>
        <taxon>Bacilli</taxon>
        <taxon>Bacillales</taxon>
        <taxon>Bacillaceae</taxon>
        <taxon>Halobacillus</taxon>
    </lineage>
</organism>
<dbReference type="GO" id="GO:0004177">
    <property type="term" value="F:aminopeptidase activity"/>
    <property type="evidence" value="ECO:0007669"/>
    <property type="project" value="UniProtKB-KW"/>
</dbReference>
<evidence type="ECO:0000256" key="6">
    <source>
        <dbReference type="ARBA" id="ARBA00022670"/>
    </source>
</evidence>
<dbReference type="PANTHER" id="PTHR34448">
    <property type="entry name" value="AMINOPEPTIDASE"/>
    <property type="match status" value="1"/>
</dbReference>
<evidence type="ECO:0000256" key="1">
    <source>
        <dbReference type="ARBA" id="ARBA00001941"/>
    </source>
</evidence>
<proteinExistence type="inferred from homology"/>
<dbReference type="SUPFAM" id="SSF144052">
    <property type="entry name" value="Thermophilic metalloprotease-like"/>
    <property type="match status" value="1"/>
</dbReference>
<keyword evidence="11" id="KW-1185">Reference proteome</keyword>
<keyword evidence="9" id="KW-0482">Metalloprotease</keyword>
<keyword evidence="7" id="KW-0479">Metal-binding</keyword>
<keyword evidence="5 10" id="KW-0031">Aminopeptidase</keyword>
<comment type="cofactor">
    <cofactor evidence="2">
        <name>Mg(2+)</name>
        <dbReference type="ChEBI" id="CHEBI:18420"/>
    </cofactor>
</comment>
<dbReference type="Pfam" id="PF02073">
    <property type="entry name" value="Peptidase_M29"/>
    <property type="match status" value="1"/>
</dbReference>
<reference evidence="10 11" key="1">
    <citation type="submission" date="2022-04" db="EMBL/GenBank/DDBJ databases">
        <title>Halobacillus sp. isolated from saltern.</title>
        <authorList>
            <person name="Won M."/>
            <person name="Lee C.-M."/>
            <person name="Woen H.-Y."/>
            <person name="Kwon S.-W."/>
        </authorList>
    </citation>
    <scope>NUCLEOTIDE SEQUENCE [LARGE SCALE GENOMIC DNA]</scope>
    <source>
        <strain evidence="10 11">SSTM10-2</strain>
    </source>
</reference>
<dbReference type="PRINTS" id="PR00919">
    <property type="entry name" value="THERMOPTASE"/>
</dbReference>
<evidence type="ECO:0000256" key="3">
    <source>
        <dbReference type="ARBA" id="ARBA00001947"/>
    </source>
</evidence>
<keyword evidence="8" id="KW-0378">Hydrolase</keyword>
<protein>
    <submittedName>
        <fullName evidence="10">Aminopeptidase</fullName>
    </submittedName>
</protein>
<dbReference type="InterPro" id="IPR052170">
    <property type="entry name" value="M29_Exopeptidase"/>
</dbReference>
<dbReference type="Gene3D" id="3.40.1830.10">
    <property type="entry name" value="Thermophilic metalloprotease (M29)"/>
    <property type="match status" value="1"/>
</dbReference>
<keyword evidence="6" id="KW-0645">Protease</keyword>
<dbReference type="InterPro" id="IPR035097">
    <property type="entry name" value="M29_N-terminal"/>
</dbReference>
<accession>A0ABY4H3W5</accession>
<comment type="cofactor">
    <cofactor evidence="3">
        <name>Zn(2+)</name>
        <dbReference type="ChEBI" id="CHEBI:29105"/>
    </cofactor>
</comment>
<comment type="cofactor">
    <cofactor evidence="1">
        <name>Co(2+)</name>
        <dbReference type="ChEBI" id="CHEBI:48828"/>
    </cofactor>
</comment>
<evidence type="ECO:0000256" key="4">
    <source>
        <dbReference type="ARBA" id="ARBA00008236"/>
    </source>
</evidence>
<evidence type="ECO:0000256" key="7">
    <source>
        <dbReference type="ARBA" id="ARBA00022723"/>
    </source>
</evidence>